<evidence type="ECO:0000313" key="10">
    <source>
        <dbReference type="EMBL" id="ODM94941.1"/>
    </source>
</evidence>
<reference evidence="10 11" key="1">
    <citation type="journal article" date="2016" name="Genome Biol. Evol.">
        <title>Gene Family Evolution Reflects Adaptation to Soil Environmental Stressors in the Genome of the Collembolan Orchesella cincta.</title>
        <authorList>
            <person name="Faddeeva-Vakhrusheva A."/>
            <person name="Derks M.F."/>
            <person name="Anvar S.Y."/>
            <person name="Agamennone V."/>
            <person name="Suring W."/>
            <person name="Smit S."/>
            <person name="van Straalen N.M."/>
            <person name="Roelofs D."/>
        </authorList>
    </citation>
    <scope>NUCLEOTIDE SEQUENCE [LARGE SCALE GENOMIC DNA]</scope>
    <source>
        <tissue evidence="10">Mixed pool</tissue>
    </source>
</reference>
<evidence type="ECO:0000256" key="6">
    <source>
        <dbReference type="ARBA" id="ARBA00023136"/>
    </source>
</evidence>
<dbReference type="EMBL" id="LJIJ01000732">
    <property type="protein sequence ID" value="ODM94941.1"/>
    <property type="molecule type" value="Genomic_DNA"/>
</dbReference>
<dbReference type="CDD" id="cd03230">
    <property type="entry name" value="ABC_DR_subfamily_A"/>
    <property type="match status" value="1"/>
</dbReference>
<dbReference type="InterPro" id="IPR017871">
    <property type="entry name" value="ABC_transporter-like_CS"/>
</dbReference>
<comment type="caution">
    <text evidence="10">The sequence shown here is derived from an EMBL/GenBank/DDBJ whole genome shotgun (WGS) entry which is preliminary data.</text>
</comment>
<feature type="transmembrane region" description="Helical" evidence="8">
    <location>
        <begin position="745"/>
        <end position="766"/>
    </location>
</feature>
<dbReference type="GO" id="GO:0016020">
    <property type="term" value="C:membrane"/>
    <property type="evidence" value="ECO:0007669"/>
    <property type="project" value="UniProtKB-SubCell"/>
</dbReference>
<dbReference type="PROSITE" id="PS50893">
    <property type="entry name" value="ABC_TRANSPORTER_2"/>
    <property type="match status" value="1"/>
</dbReference>
<feature type="compositionally biased region" description="Low complexity" evidence="7">
    <location>
        <begin position="11"/>
        <end position="31"/>
    </location>
</feature>
<dbReference type="Pfam" id="PF12698">
    <property type="entry name" value="ABC2_membrane_3"/>
    <property type="match status" value="1"/>
</dbReference>
<dbReference type="SMART" id="SM00382">
    <property type="entry name" value="AAA"/>
    <property type="match status" value="1"/>
</dbReference>
<feature type="transmembrane region" description="Helical" evidence="8">
    <location>
        <begin position="688"/>
        <end position="707"/>
    </location>
</feature>
<keyword evidence="2 8" id="KW-0812">Transmembrane</keyword>
<dbReference type="AlphaFoldDB" id="A0A1D2MPZ0"/>
<dbReference type="InterPro" id="IPR003439">
    <property type="entry name" value="ABC_transporter-like_ATP-bd"/>
</dbReference>
<accession>A0A1D2MPZ0</accession>
<keyword evidence="3" id="KW-0547">Nucleotide-binding</keyword>
<sequence>MSGTGSRYTIDSASTEPQQSSSQSIQDASSTDPEPPATPLPSPRIAIQFQNVVKTFHNDGFEDEAPALNNMNLEVVEGEMYVLMGPSGAGKSTVMLAIIGVAKLDSGKIIVCGKPVVNGGPNRHIGFMSTDTPMFPEFTVEENFHFFGKQHGLATSEVDETIELIDEVLKFKDWDKKYDTLSYGNKRLVSFASAIIHKPDVVVLDEITVGLDYPSAQKIYKLMRILKKRGMTFLIITHNAAETELADRMGLMVDGKLVLEGATSELKLLFEKESMEDVIYEACTNEQFLEDIKMRADMAATDNPNLSKVHEWLQKNQKFFTGSEANNAKLQVREDQEKFEKSTENLSNDDDVTGGWEDPDINRNWNRAFSPMRALFYKNWLAVKHDKWIWLLVVVLPALQICSIIHSIGLGPTVNVGVFNDELPYGTTECPVLNSCGEYRDAELFSCMFMQEMETYFLNYTYYKNEAEVKPVIESLKRGKRLTAYIGFNKSFSNSIKTMMTSAPFTDDDNTAFQLRMGYDASNPVLREFFFRAVILGYVAFSHNVKRECNYTTSVAGNIINRIPIFEADDFFGKYLSTCSLVGILWFFPIVFGTNSIITEKRNGIFTRSIIAGTNPLHMLLANVLRPFIYTTGQILSWAVAMYYFEEMEFRASSLIVLVGIANWIGIAGEAIGMVYGMLLDSHLTASIVVLGTYIPILMISGVLWPIESMPTWTRPILWLLPPSFSSRAFRDSCHRGIEFTSHRVYLGFVSLSTWFVVSTIVFLLATKRQKRIRFGL</sequence>
<feature type="transmembrane region" description="Helical" evidence="8">
    <location>
        <begin position="619"/>
        <end position="643"/>
    </location>
</feature>
<name>A0A1D2MPZ0_ORCCI</name>
<evidence type="ECO:0000256" key="4">
    <source>
        <dbReference type="ARBA" id="ARBA00022840"/>
    </source>
</evidence>
<dbReference type="InterPro" id="IPR003593">
    <property type="entry name" value="AAA+_ATPase"/>
</dbReference>
<evidence type="ECO:0000256" key="1">
    <source>
        <dbReference type="ARBA" id="ARBA00004141"/>
    </source>
</evidence>
<protein>
    <submittedName>
        <fullName evidence="10">ABC transporter G family member 20</fullName>
    </submittedName>
</protein>
<dbReference type="GO" id="GO:0005524">
    <property type="term" value="F:ATP binding"/>
    <property type="evidence" value="ECO:0007669"/>
    <property type="project" value="UniProtKB-KW"/>
</dbReference>
<feature type="domain" description="ABC transporter" evidence="9">
    <location>
        <begin position="47"/>
        <end position="279"/>
    </location>
</feature>
<evidence type="ECO:0000313" key="11">
    <source>
        <dbReference type="Proteomes" id="UP000094527"/>
    </source>
</evidence>
<feature type="compositionally biased region" description="Pro residues" evidence="7">
    <location>
        <begin position="33"/>
        <end position="42"/>
    </location>
</feature>
<dbReference type="PROSITE" id="PS00211">
    <property type="entry name" value="ABC_TRANSPORTER_1"/>
    <property type="match status" value="1"/>
</dbReference>
<dbReference type="PANTHER" id="PTHR43038">
    <property type="entry name" value="ATP-BINDING CASSETTE, SUB-FAMILY H, MEMBER 1"/>
    <property type="match status" value="1"/>
</dbReference>
<feature type="transmembrane region" description="Helical" evidence="8">
    <location>
        <begin position="655"/>
        <end position="676"/>
    </location>
</feature>
<dbReference type="InterPro" id="IPR027417">
    <property type="entry name" value="P-loop_NTPase"/>
</dbReference>
<dbReference type="Gene3D" id="3.40.50.300">
    <property type="entry name" value="P-loop containing nucleotide triphosphate hydrolases"/>
    <property type="match status" value="1"/>
</dbReference>
<evidence type="ECO:0000256" key="8">
    <source>
        <dbReference type="SAM" id="Phobius"/>
    </source>
</evidence>
<keyword evidence="5 8" id="KW-1133">Transmembrane helix</keyword>
<dbReference type="Proteomes" id="UP000094527">
    <property type="component" value="Unassembled WGS sequence"/>
</dbReference>
<dbReference type="GO" id="GO:0016887">
    <property type="term" value="F:ATP hydrolysis activity"/>
    <property type="evidence" value="ECO:0007669"/>
    <property type="project" value="InterPro"/>
</dbReference>
<dbReference type="SUPFAM" id="SSF52540">
    <property type="entry name" value="P-loop containing nucleoside triphosphate hydrolases"/>
    <property type="match status" value="1"/>
</dbReference>
<dbReference type="GO" id="GO:0140359">
    <property type="term" value="F:ABC-type transporter activity"/>
    <property type="evidence" value="ECO:0007669"/>
    <property type="project" value="InterPro"/>
</dbReference>
<dbReference type="Pfam" id="PF00005">
    <property type="entry name" value="ABC_tran"/>
    <property type="match status" value="1"/>
</dbReference>
<dbReference type="OrthoDB" id="10255969at2759"/>
<evidence type="ECO:0000256" key="5">
    <source>
        <dbReference type="ARBA" id="ARBA00022989"/>
    </source>
</evidence>
<dbReference type="PANTHER" id="PTHR43038:SF3">
    <property type="entry name" value="ABC TRANSPORTER G FAMILY MEMBER 20 ISOFORM X1"/>
    <property type="match status" value="1"/>
</dbReference>
<evidence type="ECO:0000256" key="3">
    <source>
        <dbReference type="ARBA" id="ARBA00022741"/>
    </source>
</evidence>
<feature type="transmembrane region" description="Helical" evidence="8">
    <location>
        <begin position="575"/>
        <end position="598"/>
    </location>
</feature>
<feature type="region of interest" description="Disordered" evidence="7">
    <location>
        <begin position="1"/>
        <end position="42"/>
    </location>
</feature>
<organism evidence="10 11">
    <name type="scientific">Orchesella cincta</name>
    <name type="common">Springtail</name>
    <name type="synonym">Podura cincta</name>
    <dbReference type="NCBI Taxonomy" id="48709"/>
    <lineage>
        <taxon>Eukaryota</taxon>
        <taxon>Metazoa</taxon>
        <taxon>Ecdysozoa</taxon>
        <taxon>Arthropoda</taxon>
        <taxon>Hexapoda</taxon>
        <taxon>Collembola</taxon>
        <taxon>Entomobryomorpha</taxon>
        <taxon>Entomobryoidea</taxon>
        <taxon>Orchesellidae</taxon>
        <taxon>Orchesellinae</taxon>
        <taxon>Orchesella</taxon>
    </lineage>
</organism>
<evidence type="ECO:0000256" key="2">
    <source>
        <dbReference type="ARBA" id="ARBA00022692"/>
    </source>
</evidence>
<keyword evidence="6 8" id="KW-0472">Membrane</keyword>
<keyword evidence="4" id="KW-0067">ATP-binding</keyword>
<gene>
    <name evidence="10" type="ORF">Ocin01_11738</name>
</gene>
<evidence type="ECO:0000259" key="9">
    <source>
        <dbReference type="PROSITE" id="PS50893"/>
    </source>
</evidence>
<dbReference type="STRING" id="48709.A0A1D2MPZ0"/>
<comment type="subcellular location">
    <subcellularLocation>
        <location evidence="1">Membrane</location>
        <topology evidence="1">Multi-pass membrane protein</topology>
    </subcellularLocation>
</comment>
<evidence type="ECO:0000256" key="7">
    <source>
        <dbReference type="SAM" id="MobiDB-lite"/>
    </source>
</evidence>
<proteinExistence type="predicted"/>
<keyword evidence="11" id="KW-1185">Reference proteome</keyword>
<dbReference type="InterPro" id="IPR013525">
    <property type="entry name" value="ABC2_TM"/>
</dbReference>